<dbReference type="Pfam" id="PF01636">
    <property type="entry name" value="APH"/>
    <property type="match status" value="1"/>
</dbReference>
<dbReference type="PANTHER" id="PTHR21310">
    <property type="entry name" value="AMINOGLYCOSIDE PHOSPHOTRANSFERASE-RELATED-RELATED"/>
    <property type="match status" value="1"/>
</dbReference>
<keyword evidence="3" id="KW-1185">Reference proteome</keyword>
<dbReference type="SUPFAM" id="SSF56112">
    <property type="entry name" value="Protein kinase-like (PK-like)"/>
    <property type="match status" value="1"/>
</dbReference>
<feature type="domain" description="Aminoglycoside phosphotransferase" evidence="1">
    <location>
        <begin position="83"/>
        <end position="291"/>
    </location>
</feature>
<reference evidence="2" key="1">
    <citation type="journal article" date="2020" name="Stud. Mycol.">
        <title>101 Dothideomycetes genomes: a test case for predicting lifestyles and emergence of pathogens.</title>
        <authorList>
            <person name="Haridas S."/>
            <person name="Albert R."/>
            <person name="Binder M."/>
            <person name="Bloem J."/>
            <person name="Labutti K."/>
            <person name="Salamov A."/>
            <person name="Andreopoulos B."/>
            <person name="Baker S."/>
            <person name="Barry K."/>
            <person name="Bills G."/>
            <person name="Bluhm B."/>
            <person name="Cannon C."/>
            <person name="Castanera R."/>
            <person name="Culley D."/>
            <person name="Daum C."/>
            <person name="Ezra D."/>
            <person name="Gonzalez J."/>
            <person name="Henrissat B."/>
            <person name="Kuo A."/>
            <person name="Liang C."/>
            <person name="Lipzen A."/>
            <person name="Lutzoni F."/>
            <person name="Magnuson J."/>
            <person name="Mondo S."/>
            <person name="Nolan M."/>
            <person name="Ohm R."/>
            <person name="Pangilinan J."/>
            <person name="Park H.-J."/>
            <person name="Ramirez L."/>
            <person name="Alfaro M."/>
            <person name="Sun H."/>
            <person name="Tritt A."/>
            <person name="Yoshinaga Y."/>
            <person name="Zwiers L.-H."/>
            <person name="Turgeon B."/>
            <person name="Goodwin S."/>
            <person name="Spatafora J."/>
            <person name="Crous P."/>
            <person name="Grigoriev I."/>
        </authorList>
    </citation>
    <scope>NUCLEOTIDE SEQUENCE</scope>
    <source>
        <strain evidence="2">CBS 119687</strain>
    </source>
</reference>
<dbReference type="PANTHER" id="PTHR21310:SF15">
    <property type="entry name" value="AMINOGLYCOSIDE PHOSPHOTRANSFERASE DOMAIN-CONTAINING PROTEIN"/>
    <property type="match status" value="1"/>
</dbReference>
<dbReference type="Proteomes" id="UP000799771">
    <property type="component" value="Unassembled WGS sequence"/>
</dbReference>
<dbReference type="OrthoDB" id="2906425at2759"/>
<accession>A0A6A6A421</accession>
<protein>
    <submittedName>
        <fullName evidence="2">Phosphotransferase enzyme family protein</fullName>
    </submittedName>
</protein>
<organism evidence="2 3">
    <name type="scientific">Dothidotthia symphoricarpi CBS 119687</name>
    <dbReference type="NCBI Taxonomy" id="1392245"/>
    <lineage>
        <taxon>Eukaryota</taxon>
        <taxon>Fungi</taxon>
        <taxon>Dikarya</taxon>
        <taxon>Ascomycota</taxon>
        <taxon>Pezizomycotina</taxon>
        <taxon>Dothideomycetes</taxon>
        <taxon>Pleosporomycetidae</taxon>
        <taxon>Pleosporales</taxon>
        <taxon>Dothidotthiaceae</taxon>
        <taxon>Dothidotthia</taxon>
    </lineage>
</organism>
<dbReference type="GeneID" id="54412209"/>
<dbReference type="InterPro" id="IPR051678">
    <property type="entry name" value="AGP_Transferase"/>
</dbReference>
<gene>
    <name evidence="2" type="ORF">P153DRAFT_399997</name>
</gene>
<dbReference type="InterPro" id="IPR011009">
    <property type="entry name" value="Kinase-like_dom_sf"/>
</dbReference>
<dbReference type="CDD" id="cd05120">
    <property type="entry name" value="APH_ChoK_like"/>
    <property type="match status" value="1"/>
</dbReference>
<evidence type="ECO:0000313" key="2">
    <source>
        <dbReference type="EMBL" id="KAF2125864.1"/>
    </source>
</evidence>
<evidence type="ECO:0000259" key="1">
    <source>
        <dbReference type="Pfam" id="PF01636"/>
    </source>
</evidence>
<evidence type="ECO:0000313" key="3">
    <source>
        <dbReference type="Proteomes" id="UP000799771"/>
    </source>
</evidence>
<dbReference type="InterPro" id="IPR002575">
    <property type="entry name" value="Aminoglycoside_PTrfase"/>
</dbReference>
<proteinExistence type="predicted"/>
<dbReference type="EMBL" id="ML977515">
    <property type="protein sequence ID" value="KAF2125864.1"/>
    <property type="molecule type" value="Genomic_DNA"/>
</dbReference>
<dbReference type="AlphaFoldDB" id="A0A6A6A421"/>
<name>A0A6A6A421_9PLEO</name>
<dbReference type="Gene3D" id="3.90.1200.10">
    <property type="match status" value="1"/>
</dbReference>
<dbReference type="GO" id="GO:0016740">
    <property type="term" value="F:transferase activity"/>
    <property type="evidence" value="ECO:0007669"/>
    <property type="project" value="UniProtKB-KW"/>
</dbReference>
<keyword evidence="2" id="KW-0808">Transferase</keyword>
<dbReference type="RefSeq" id="XP_033520256.1">
    <property type="nucleotide sequence ID" value="XM_033671777.1"/>
</dbReference>
<sequence length="308" mass="34208">MDSSKNKIMPTAAIQAAAMPSLYTSMPPTPQINILYLAPGQEIITPDQLSASNPEMLPNVGPQLAKLSPSVVVKYGTHASLIEAKNMLYIAERTSIPVPKLFAAYAYGPLDRDVGDYGSVYDTYIFMEFIEGEDLGKAWGGCTDAEKQVIATDLKKYMTELRALPAPGYIGSVHGGPVTDVILEWSTSCKGPFKSEEDFNATIAETYIANSKRQTGIGPFIRGMINAHKHDIVFTHGDLRPANIIVRDGRVAAIVDWELSGWYPEYWEFARAFYIETFVTDWASHLLGVLKPYYCEQVMYDKLMGLLW</sequence>